<feature type="transmembrane region" description="Helical" evidence="13">
    <location>
        <begin position="12"/>
        <end position="35"/>
    </location>
</feature>
<evidence type="ECO:0000256" key="3">
    <source>
        <dbReference type="ARBA" id="ARBA00022448"/>
    </source>
</evidence>
<evidence type="ECO:0000256" key="4">
    <source>
        <dbReference type="ARBA" id="ARBA00022475"/>
    </source>
</evidence>
<dbReference type="OrthoDB" id="1247465at2"/>
<reference evidence="15 16" key="1">
    <citation type="submission" date="2014-06" db="EMBL/GenBank/DDBJ databases">
        <title>The genome of the endonuclear symbiont Nucleicultrix amoebiphila.</title>
        <authorList>
            <person name="Schulz F."/>
            <person name="Horn M."/>
        </authorList>
    </citation>
    <scope>NUCLEOTIDE SEQUENCE [LARGE SCALE GENOMIC DNA]</scope>
    <source>
        <strain evidence="15 16">FS5</strain>
    </source>
</reference>
<evidence type="ECO:0000259" key="14">
    <source>
        <dbReference type="Pfam" id="PF01292"/>
    </source>
</evidence>
<keyword evidence="6 13" id="KW-0812">Transmembrane</keyword>
<organism evidence="15 16">
    <name type="scientific">Candidatus Nucleicultrix amoebiphila FS5</name>
    <dbReference type="NCBI Taxonomy" id="1414854"/>
    <lineage>
        <taxon>Bacteria</taxon>
        <taxon>Pseudomonadati</taxon>
        <taxon>Pseudomonadota</taxon>
        <taxon>Alphaproteobacteria</taxon>
        <taxon>Holosporales</taxon>
        <taxon>Candidatus Nucleicultricaceae</taxon>
        <taxon>Candidatus Nucleicultrix</taxon>
    </lineage>
</organism>
<keyword evidence="10" id="KW-0408">Iron</keyword>
<dbReference type="GO" id="GO:0046872">
    <property type="term" value="F:metal ion binding"/>
    <property type="evidence" value="ECO:0007669"/>
    <property type="project" value="UniProtKB-KW"/>
</dbReference>
<feature type="transmembrane region" description="Helical" evidence="13">
    <location>
        <begin position="87"/>
        <end position="113"/>
    </location>
</feature>
<sequence>MIRNTKNAWGSISRLFHWSIGLFILTLIGVGLIMIDMEPSPLKWQMYGIHKATGVSVLVLVVVRLIWRLQNIIPVQPHLVPLWQQKVANISVILLYILMFTMPLSGIIMSLMAGHEINYFGLFTIQPFTQEKTVIGAIAREAHIYFSYLLMGLLTLHVLAALYHHFILKNNVLRRMLWGESR</sequence>
<dbReference type="GO" id="GO:0005886">
    <property type="term" value="C:plasma membrane"/>
    <property type="evidence" value="ECO:0007669"/>
    <property type="project" value="UniProtKB-SubCell"/>
</dbReference>
<feature type="transmembrane region" description="Helical" evidence="13">
    <location>
        <begin position="145"/>
        <end position="168"/>
    </location>
</feature>
<evidence type="ECO:0000256" key="8">
    <source>
        <dbReference type="ARBA" id="ARBA00022982"/>
    </source>
</evidence>
<evidence type="ECO:0000313" key="15">
    <source>
        <dbReference type="EMBL" id="ARN84101.1"/>
    </source>
</evidence>
<dbReference type="InterPro" id="IPR011577">
    <property type="entry name" value="Cyt_b561_bac/Ni-Hgenase"/>
</dbReference>
<keyword evidence="3" id="KW-0813">Transport</keyword>
<evidence type="ECO:0000256" key="10">
    <source>
        <dbReference type="ARBA" id="ARBA00023004"/>
    </source>
</evidence>
<evidence type="ECO:0000256" key="1">
    <source>
        <dbReference type="ARBA" id="ARBA00001970"/>
    </source>
</evidence>
<dbReference type="RefSeq" id="WP_085783456.1">
    <property type="nucleotide sequence ID" value="NZ_CP008743.1"/>
</dbReference>
<evidence type="ECO:0000256" key="2">
    <source>
        <dbReference type="ARBA" id="ARBA00004651"/>
    </source>
</evidence>
<proteinExistence type="inferred from homology"/>
<dbReference type="Gene3D" id="1.20.950.20">
    <property type="entry name" value="Transmembrane di-heme cytochromes, Chain C"/>
    <property type="match status" value="1"/>
</dbReference>
<keyword evidence="16" id="KW-1185">Reference proteome</keyword>
<evidence type="ECO:0000256" key="7">
    <source>
        <dbReference type="ARBA" id="ARBA00022723"/>
    </source>
</evidence>
<protein>
    <recommendedName>
        <fullName evidence="14">Cytochrome b561 bacterial/Ni-hydrogenase domain-containing protein</fullName>
    </recommendedName>
</protein>
<gene>
    <name evidence="15" type="ORF">GQ61_00675</name>
</gene>
<keyword evidence="7" id="KW-0479">Metal-binding</keyword>
<keyword evidence="8" id="KW-0249">Electron transport</keyword>
<comment type="subcellular location">
    <subcellularLocation>
        <location evidence="2">Cell membrane</location>
        <topology evidence="2">Multi-pass membrane protein</topology>
    </subcellularLocation>
</comment>
<dbReference type="PANTHER" id="PTHR30529">
    <property type="entry name" value="CYTOCHROME B561"/>
    <property type="match status" value="1"/>
</dbReference>
<feature type="transmembrane region" description="Helical" evidence="13">
    <location>
        <begin position="47"/>
        <end position="67"/>
    </location>
</feature>
<evidence type="ECO:0000256" key="13">
    <source>
        <dbReference type="SAM" id="Phobius"/>
    </source>
</evidence>
<evidence type="ECO:0000256" key="12">
    <source>
        <dbReference type="ARBA" id="ARBA00037975"/>
    </source>
</evidence>
<evidence type="ECO:0000256" key="6">
    <source>
        <dbReference type="ARBA" id="ARBA00022692"/>
    </source>
</evidence>
<dbReference type="InterPro" id="IPR016174">
    <property type="entry name" value="Di-haem_cyt_TM"/>
</dbReference>
<keyword evidence="9 13" id="KW-1133">Transmembrane helix</keyword>
<dbReference type="KEGG" id="naf:GQ61_00675"/>
<keyword evidence="5" id="KW-0349">Heme</keyword>
<feature type="domain" description="Cytochrome b561 bacterial/Ni-hydrogenase" evidence="14">
    <location>
        <begin position="9"/>
        <end position="179"/>
    </location>
</feature>
<dbReference type="InterPro" id="IPR052168">
    <property type="entry name" value="Cytochrome_b561_oxidase"/>
</dbReference>
<dbReference type="STRING" id="1414854.GQ61_00675"/>
<comment type="similarity">
    <text evidence="12">Belongs to the cytochrome b561 family.</text>
</comment>
<dbReference type="GO" id="GO:0022904">
    <property type="term" value="P:respiratory electron transport chain"/>
    <property type="evidence" value="ECO:0007669"/>
    <property type="project" value="InterPro"/>
</dbReference>
<dbReference type="GO" id="GO:0009055">
    <property type="term" value="F:electron transfer activity"/>
    <property type="evidence" value="ECO:0007669"/>
    <property type="project" value="InterPro"/>
</dbReference>
<keyword evidence="4" id="KW-1003">Cell membrane</keyword>
<keyword evidence="11 13" id="KW-0472">Membrane</keyword>
<dbReference type="GO" id="GO:0020037">
    <property type="term" value="F:heme binding"/>
    <property type="evidence" value="ECO:0007669"/>
    <property type="project" value="TreeGrafter"/>
</dbReference>
<evidence type="ECO:0000313" key="16">
    <source>
        <dbReference type="Proteomes" id="UP000237351"/>
    </source>
</evidence>
<dbReference type="Pfam" id="PF01292">
    <property type="entry name" value="Ni_hydr_CYTB"/>
    <property type="match status" value="1"/>
</dbReference>
<name>A0A1W6N2W1_9PROT</name>
<dbReference type="PANTHER" id="PTHR30529:SF1">
    <property type="entry name" value="CYTOCHROME B561 HOMOLOG 2"/>
    <property type="match status" value="1"/>
</dbReference>
<dbReference type="SUPFAM" id="SSF81342">
    <property type="entry name" value="Transmembrane di-heme cytochromes"/>
    <property type="match status" value="1"/>
</dbReference>
<dbReference type="AlphaFoldDB" id="A0A1W6N2W1"/>
<comment type="cofactor">
    <cofactor evidence="1">
        <name>heme b</name>
        <dbReference type="ChEBI" id="CHEBI:60344"/>
    </cofactor>
</comment>
<evidence type="ECO:0000256" key="9">
    <source>
        <dbReference type="ARBA" id="ARBA00022989"/>
    </source>
</evidence>
<accession>A0A1W6N2W1</accession>
<evidence type="ECO:0000256" key="5">
    <source>
        <dbReference type="ARBA" id="ARBA00022617"/>
    </source>
</evidence>
<dbReference type="Proteomes" id="UP000237351">
    <property type="component" value="Chromosome"/>
</dbReference>
<evidence type="ECO:0000256" key="11">
    <source>
        <dbReference type="ARBA" id="ARBA00023136"/>
    </source>
</evidence>
<dbReference type="EMBL" id="CP008743">
    <property type="protein sequence ID" value="ARN84101.1"/>
    <property type="molecule type" value="Genomic_DNA"/>
</dbReference>